<evidence type="ECO:0000313" key="4">
    <source>
        <dbReference type="Proteomes" id="UP000280547"/>
    </source>
</evidence>
<keyword evidence="4" id="KW-1185">Reference proteome</keyword>
<dbReference type="KEGG" id="vg:70080905"/>
<keyword evidence="1" id="KW-0808">Transferase</keyword>
<keyword evidence="3" id="KW-0328">Glycosyltransferase</keyword>
<evidence type="ECO:0000259" key="2">
    <source>
        <dbReference type="Pfam" id="PF02709"/>
    </source>
</evidence>
<evidence type="ECO:0000313" key="3">
    <source>
        <dbReference type="EMBL" id="AYR03257.1"/>
    </source>
</evidence>
<sequence>MTLEVCIPWRATPERKPAFARVTDFWLHHDFDLITGDSDRRSKAFSITQARNKAVNASKGDVVVLADADTIVDIAAVREAISTVKPGEVIYPFATYRHIPADTVSISDLHAAKPDQEYRNSVGGIMVTLKDTYWELGGMDERFEPRWGYEDSAFKLVAETLGTVRRLPGTIYSFNHPADRDLSYDNPNRHRFDLYRACAGKPNLMRELVKR</sequence>
<protein>
    <submittedName>
        <fullName evidence="3">Galactosyltransferase</fullName>
    </submittedName>
</protein>
<gene>
    <name evidence="3" type="primary">120</name>
    <name evidence="3" type="ORF">SEA_OCTOBIEN14_120</name>
</gene>
<accession>A0A3G3MAU3</accession>
<dbReference type="Gene3D" id="3.90.550.10">
    <property type="entry name" value="Spore Coat Polysaccharide Biosynthesis Protein SpsA, Chain A"/>
    <property type="match status" value="1"/>
</dbReference>
<dbReference type="GO" id="GO:0016757">
    <property type="term" value="F:glycosyltransferase activity"/>
    <property type="evidence" value="ECO:0007669"/>
    <property type="project" value="UniProtKB-KW"/>
</dbReference>
<feature type="domain" description="Galactosyltransferase C-terminal" evidence="2">
    <location>
        <begin position="111"/>
        <end position="176"/>
    </location>
</feature>
<name>A0A3G3MAU3_9CAUD</name>
<dbReference type="EMBL" id="MH976515">
    <property type="protein sequence ID" value="AYR03257.1"/>
    <property type="molecule type" value="Genomic_DNA"/>
</dbReference>
<dbReference type="GeneID" id="70080905"/>
<evidence type="ECO:0000256" key="1">
    <source>
        <dbReference type="ARBA" id="ARBA00022679"/>
    </source>
</evidence>
<reference evidence="3 4" key="1">
    <citation type="submission" date="2018-09" db="EMBL/GenBank/DDBJ databases">
        <authorList>
            <person name="Amanuel B.M."/>
            <person name="Anspach C.J."/>
            <person name="Chiquito R.J."/>
            <person name="Gales J.M."/>
            <person name="Hall T."/>
            <person name="Hotaki K."/>
            <person name="Lozano B."/>
            <person name="Mugisha B."/>
            <person name="Fogarty M.P."/>
            <person name="Leadon S.A."/>
            <person name="Molloy S.D."/>
            <person name="Garlena R.A."/>
            <person name="Russell D.A."/>
            <person name="Pope W.H."/>
            <person name="Jacobs-Sera D."/>
            <person name="Hatfull G.F."/>
        </authorList>
    </citation>
    <scope>NUCLEOTIDE SEQUENCE [LARGE SCALE GENOMIC DNA]</scope>
</reference>
<dbReference type="RefSeq" id="YP_010246359.1">
    <property type="nucleotide sequence ID" value="NC_060134.1"/>
</dbReference>
<dbReference type="InterPro" id="IPR027791">
    <property type="entry name" value="Galactosyl_T_C"/>
</dbReference>
<dbReference type="SUPFAM" id="SSF53448">
    <property type="entry name" value="Nucleotide-diphospho-sugar transferases"/>
    <property type="match status" value="1"/>
</dbReference>
<organism evidence="3 4">
    <name type="scientific">Gordonia phage Octobien14</name>
    <dbReference type="NCBI Taxonomy" id="2483673"/>
    <lineage>
        <taxon>Viruses</taxon>
        <taxon>Duplodnaviria</taxon>
        <taxon>Heunggongvirae</taxon>
        <taxon>Uroviricota</taxon>
        <taxon>Caudoviricetes</taxon>
        <taxon>Deeyouvirinae</taxon>
        <taxon>Octobienvirus</taxon>
        <taxon>Octobienvirus octobien14</taxon>
    </lineage>
</organism>
<proteinExistence type="predicted"/>
<dbReference type="Proteomes" id="UP000280547">
    <property type="component" value="Segment"/>
</dbReference>
<dbReference type="Pfam" id="PF02709">
    <property type="entry name" value="Glyco_transf_7C"/>
    <property type="match status" value="1"/>
</dbReference>
<dbReference type="InterPro" id="IPR029044">
    <property type="entry name" value="Nucleotide-diphossugar_trans"/>
</dbReference>